<keyword evidence="3" id="KW-1185">Reference proteome</keyword>
<sequence length="77" mass="8692">MLAEARAAKGLQRPAFLQQCHGCQHRDRSTLRSGATSEPQTLYCNPSIKPKQRPGRLQEDYSVSPKDHTAFRITIKL</sequence>
<reference evidence="2 3" key="1">
    <citation type="submission" date="2019-05" db="EMBL/GenBank/DDBJ databases">
        <title>Another draft genome of Portunus trituberculatus and its Hox gene families provides insights of decapod evolution.</title>
        <authorList>
            <person name="Jeong J.-H."/>
            <person name="Song I."/>
            <person name="Kim S."/>
            <person name="Choi T."/>
            <person name="Kim D."/>
            <person name="Ryu S."/>
            <person name="Kim W."/>
        </authorList>
    </citation>
    <scope>NUCLEOTIDE SEQUENCE [LARGE SCALE GENOMIC DNA]</scope>
    <source>
        <tissue evidence="2">Muscle</tissue>
    </source>
</reference>
<evidence type="ECO:0000256" key="1">
    <source>
        <dbReference type="SAM" id="MobiDB-lite"/>
    </source>
</evidence>
<name>A0A5B7HP15_PORTR</name>
<dbReference type="Proteomes" id="UP000324222">
    <property type="component" value="Unassembled WGS sequence"/>
</dbReference>
<feature type="compositionally biased region" description="Polar residues" evidence="1">
    <location>
        <begin position="31"/>
        <end position="44"/>
    </location>
</feature>
<gene>
    <name evidence="2" type="ORF">E2C01_065233</name>
</gene>
<feature type="region of interest" description="Disordered" evidence="1">
    <location>
        <begin position="29"/>
        <end position="64"/>
    </location>
</feature>
<proteinExistence type="predicted"/>
<accession>A0A5B7HP15</accession>
<evidence type="ECO:0000313" key="3">
    <source>
        <dbReference type="Proteomes" id="UP000324222"/>
    </source>
</evidence>
<dbReference type="AlphaFoldDB" id="A0A5B7HP15"/>
<dbReference type="EMBL" id="VSRR010032046">
    <property type="protein sequence ID" value="MPC70967.1"/>
    <property type="molecule type" value="Genomic_DNA"/>
</dbReference>
<organism evidence="2 3">
    <name type="scientific">Portunus trituberculatus</name>
    <name type="common">Swimming crab</name>
    <name type="synonym">Neptunus trituberculatus</name>
    <dbReference type="NCBI Taxonomy" id="210409"/>
    <lineage>
        <taxon>Eukaryota</taxon>
        <taxon>Metazoa</taxon>
        <taxon>Ecdysozoa</taxon>
        <taxon>Arthropoda</taxon>
        <taxon>Crustacea</taxon>
        <taxon>Multicrustacea</taxon>
        <taxon>Malacostraca</taxon>
        <taxon>Eumalacostraca</taxon>
        <taxon>Eucarida</taxon>
        <taxon>Decapoda</taxon>
        <taxon>Pleocyemata</taxon>
        <taxon>Brachyura</taxon>
        <taxon>Eubrachyura</taxon>
        <taxon>Portunoidea</taxon>
        <taxon>Portunidae</taxon>
        <taxon>Portuninae</taxon>
        <taxon>Portunus</taxon>
    </lineage>
</organism>
<protein>
    <submittedName>
        <fullName evidence="2">Uncharacterized protein</fullName>
    </submittedName>
</protein>
<comment type="caution">
    <text evidence="2">The sequence shown here is derived from an EMBL/GenBank/DDBJ whole genome shotgun (WGS) entry which is preliminary data.</text>
</comment>
<evidence type="ECO:0000313" key="2">
    <source>
        <dbReference type="EMBL" id="MPC70967.1"/>
    </source>
</evidence>